<accession>A0A2N9FQP3</accession>
<feature type="compositionally biased region" description="Polar residues" evidence="3">
    <location>
        <begin position="9"/>
        <end position="24"/>
    </location>
</feature>
<dbReference type="InterPro" id="IPR036397">
    <property type="entry name" value="RNaseH_sf"/>
</dbReference>
<dbReference type="Pfam" id="PF14223">
    <property type="entry name" value="Retrotran_gag_2"/>
    <property type="match status" value="1"/>
</dbReference>
<dbReference type="PANTHER" id="PTHR42648">
    <property type="entry name" value="TRANSPOSASE, PUTATIVE-RELATED"/>
    <property type="match status" value="1"/>
</dbReference>
<keyword evidence="4" id="KW-0472">Membrane</keyword>
<keyword evidence="4" id="KW-1133">Transmembrane helix</keyword>
<dbReference type="GO" id="GO:0015074">
    <property type="term" value="P:DNA integration"/>
    <property type="evidence" value="ECO:0007669"/>
    <property type="project" value="InterPro"/>
</dbReference>
<proteinExistence type="predicted"/>
<dbReference type="Pfam" id="PF00665">
    <property type="entry name" value="rve"/>
    <property type="match status" value="1"/>
</dbReference>
<dbReference type="GO" id="GO:0003676">
    <property type="term" value="F:nucleic acid binding"/>
    <property type="evidence" value="ECO:0007669"/>
    <property type="project" value="InterPro"/>
</dbReference>
<feature type="compositionally biased region" description="Polar residues" evidence="3">
    <location>
        <begin position="794"/>
        <end position="805"/>
    </location>
</feature>
<dbReference type="SUPFAM" id="SSF56672">
    <property type="entry name" value="DNA/RNA polymerases"/>
    <property type="match status" value="1"/>
</dbReference>
<evidence type="ECO:0000259" key="5">
    <source>
        <dbReference type="PROSITE" id="PS50994"/>
    </source>
</evidence>
<dbReference type="GO" id="GO:0046872">
    <property type="term" value="F:metal ion binding"/>
    <property type="evidence" value="ECO:0007669"/>
    <property type="project" value="UniProtKB-KW"/>
</dbReference>
<dbReference type="InterPro" id="IPR012337">
    <property type="entry name" value="RNaseH-like_sf"/>
</dbReference>
<dbReference type="Pfam" id="PF25597">
    <property type="entry name" value="SH3_retrovirus"/>
    <property type="match status" value="1"/>
</dbReference>
<evidence type="ECO:0000256" key="1">
    <source>
        <dbReference type="ARBA" id="ARBA00022723"/>
    </source>
</evidence>
<feature type="compositionally biased region" description="Polar residues" evidence="3">
    <location>
        <begin position="817"/>
        <end position="832"/>
    </location>
</feature>
<feature type="region of interest" description="Disordered" evidence="3">
    <location>
        <begin position="249"/>
        <end position="273"/>
    </location>
</feature>
<keyword evidence="4" id="KW-0812">Transmembrane</keyword>
<feature type="transmembrane region" description="Helical" evidence="4">
    <location>
        <begin position="1326"/>
        <end position="1348"/>
    </location>
</feature>
<gene>
    <name evidence="6" type="ORF">FSB_LOCUS17302</name>
</gene>
<dbReference type="InterPro" id="IPR025724">
    <property type="entry name" value="GAG-pre-integrase_dom"/>
</dbReference>
<dbReference type="CDD" id="cd09272">
    <property type="entry name" value="RNase_HI_RT_Ty1"/>
    <property type="match status" value="1"/>
</dbReference>
<dbReference type="InterPro" id="IPR039537">
    <property type="entry name" value="Retrotran_Ty1/copia-like"/>
</dbReference>
<dbReference type="PROSITE" id="PS50994">
    <property type="entry name" value="INTEGRASE"/>
    <property type="match status" value="1"/>
</dbReference>
<dbReference type="Pfam" id="PF13976">
    <property type="entry name" value="gag_pre-integrs"/>
    <property type="match status" value="1"/>
</dbReference>
<feature type="compositionally biased region" description="Low complexity" evidence="3">
    <location>
        <begin position="735"/>
        <end position="793"/>
    </location>
</feature>
<name>A0A2N9FQP3_FAGSY</name>
<dbReference type="Pfam" id="PF07727">
    <property type="entry name" value="RVT_2"/>
    <property type="match status" value="1"/>
</dbReference>
<feature type="region of interest" description="Disordered" evidence="3">
    <location>
        <begin position="1"/>
        <end position="24"/>
    </location>
</feature>
<evidence type="ECO:0000256" key="4">
    <source>
        <dbReference type="SAM" id="Phobius"/>
    </source>
</evidence>
<keyword evidence="2" id="KW-0378">Hydrolase</keyword>
<dbReference type="InterPro" id="IPR001584">
    <property type="entry name" value="Integrase_cat-core"/>
</dbReference>
<evidence type="ECO:0000256" key="3">
    <source>
        <dbReference type="SAM" id="MobiDB-lite"/>
    </source>
</evidence>
<protein>
    <recommendedName>
        <fullName evidence="5">Integrase catalytic domain-containing protein</fullName>
    </recommendedName>
</protein>
<dbReference type="SUPFAM" id="SSF53098">
    <property type="entry name" value="Ribonuclease H-like"/>
    <property type="match status" value="1"/>
</dbReference>
<dbReference type="EMBL" id="OIVN01001067">
    <property type="protein sequence ID" value="SPC89420.1"/>
    <property type="molecule type" value="Genomic_DNA"/>
</dbReference>
<evidence type="ECO:0000256" key="2">
    <source>
        <dbReference type="ARBA" id="ARBA00022801"/>
    </source>
</evidence>
<dbReference type="PANTHER" id="PTHR42648:SF26">
    <property type="entry name" value="INTEGRASE CATALYTIC DOMAIN-CONTAINING PROTEIN"/>
    <property type="match status" value="1"/>
</dbReference>
<feature type="compositionally biased region" description="Low complexity" evidence="3">
    <location>
        <begin position="258"/>
        <end position="268"/>
    </location>
</feature>
<dbReference type="InterPro" id="IPR057670">
    <property type="entry name" value="SH3_retrovirus"/>
</dbReference>
<evidence type="ECO:0000313" key="6">
    <source>
        <dbReference type="EMBL" id="SPC89420.1"/>
    </source>
</evidence>
<sequence>MVSKPRSPTMESSPTPVAAASNQSPLSLHNNMSNLMSTKLDSTNYMIWKLQISAILDAYSVIDHLDGSTPQPRQVLISETRIQQVNPAFLIWQKRDKALLSLLYSTLSSSVLAMVVGLSTSQEVWDKLEERFTCTARANVLNLKLELQSIKKGNESVNSYLQRIKTVRDKLSAVGVHSDHEELLHVILKGLPKEYAPFASAIRTRDGILSLEKLLVLLQTEEQSMQETNDPFSNSALAIGGRSPGFNNQNFNPSLVASQSQQQSQQSQFAPQVKSERPTCQICWKQGHYAIDYYHRMDFAYQGKNAPTKLVAMASASNIQHTQNTETWLTDSSASDHITASSNNLSTQAPYQGQEQVSDLPTGRVLYKGLSKNGVYPIQSSTLFNSVINKTACTAHSCTAVSTASAHKWQLWHSRLGHPSHKVLTTLFPSLQCNSSLSPIHCKHCLASKMHKLPFPVSNKKSTALFALVHADLWGPAPITSFTGFRYYLVLVDDFTKFTWTYLLKHKLDTFSIFTQFQAMVQTQFSLPIQVLRTDCGGEFISNEFNQFCANKGIIHQLSCPHTPQQNGTVERKHKHLIQCALALLSESTLPMSYWFYVVSTATHLINRLPTPNLNHKTPWEMLFHASPDLTHLKSFGCQCFPLITPYTAHKLHPKTIPCVFLGYPSHTKGYLCLDPITQRLYTSRHVLFNECIFPGLTHSSDTVNPPAIQHLSSDAWINSLLSLHTCIHSPTPPLSTESTVVPSTSPHPQTTLPLSTSPLPSSIFSPVENFSAESSSADSSSADSSPANSSQSQKTILPQSQSPLASALPEPILNPTPMSIQPTHPMQTRSKSGIVKPKLGYAVQVDYSTTEPTTYSVASKHPQWCNAMNEEFQALQKQGTWILVPAPSSKNIVGCKWVYKLKYNSNGSISRYKARLVAKGFHQQYGVDFDETFSLVIKPPTVRLILSLATSLNWPLRQLDVKNAFLHGTLKEEVYMAQPPGYIDPTHPSHVCRLQKSIYGLKQAPRAWFESFTSQLLHLGFIASTADSSLFIYTNNTVIAYLLLYVDDIVLTSNTPAYLDHLITQLSTVFDLKDLGSLHYFLGLQVTRDSSGLYLNQAKYANDLLKKHNMLDSKPAKSPSCPNTRLSLHEGDPLSDPHGYRSLVGALHYLTFTRLDISFSVHQVCQYMSAPTTIHLAAAKRILRYLRGTLHHGIAFTPGPLQLSAYTDADWAGDPDDRQSEYRALAIASAELYWIRTLLKDLGIYLSQTPILWCDNIFALAIASNPSSTLDRKNRFGTFDESSYEGNPLLCGLPLHNGCTKIGPPSTIPADHEGEESGSFMDMGVFYISFVVSYITILLGIVTILYINPYWRREWCNFIEVCIDTCYCFIVVHCRKLHGFKLA</sequence>
<dbReference type="InterPro" id="IPR043502">
    <property type="entry name" value="DNA/RNA_pol_sf"/>
</dbReference>
<keyword evidence="1" id="KW-0479">Metal-binding</keyword>
<organism evidence="6">
    <name type="scientific">Fagus sylvatica</name>
    <name type="common">Beechnut</name>
    <dbReference type="NCBI Taxonomy" id="28930"/>
    <lineage>
        <taxon>Eukaryota</taxon>
        <taxon>Viridiplantae</taxon>
        <taxon>Streptophyta</taxon>
        <taxon>Embryophyta</taxon>
        <taxon>Tracheophyta</taxon>
        <taxon>Spermatophyta</taxon>
        <taxon>Magnoliopsida</taxon>
        <taxon>eudicotyledons</taxon>
        <taxon>Gunneridae</taxon>
        <taxon>Pentapetalae</taxon>
        <taxon>rosids</taxon>
        <taxon>fabids</taxon>
        <taxon>Fagales</taxon>
        <taxon>Fagaceae</taxon>
        <taxon>Fagus</taxon>
    </lineage>
</organism>
<feature type="region of interest" description="Disordered" evidence="3">
    <location>
        <begin position="735"/>
        <end position="834"/>
    </location>
</feature>
<dbReference type="Gene3D" id="3.30.420.10">
    <property type="entry name" value="Ribonuclease H-like superfamily/Ribonuclease H"/>
    <property type="match status" value="1"/>
</dbReference>
<feature type="domain" description="Integrase catalytic" evidence="5">
    <location>
        <begin position="452"/>
        <end position="627"/>
    </location>
</feature>
<reference evidence="6" key="1">
    <citation type="submission" date="2018-02" db="EMBL/GenBank/DDBJ databases">
        <authorList>
            <person name="Cohen D.B."/>
            <person name="Kent A.D."/>
        </authorList>
    </citation>
    <scope>NUCLEOTIDE SEQUENCE</scope>
</reference>
<dbReference type="InterPro" id="IPR013103">
    <property type="entry name" value="RVT_2"/>
</dbReference>
<dbReference type="GO" id="GO:0016787">
    <property type="term" value="F:hydrolase activity"/>
    <property type="evidence" value="ECO:0007669"/>
    <property type="project" value="UniProtKB-KW"/>
</dbReference>